<reference evidence="2" key="1">
    <citation type="submission" date="2016-05" db="EMBL/GenBank/DDBJ databases">
        <title>Paenibacillus oryzae. sp. nov., isolated from the rice root.</title>
        <authorList>
            <person name="Zhang J."/>
            <person name="Zhang X."/>
        </authorList>
    </citation>
    <scope>NUCLEOTIDE SEQUENCE [LARGE SCALE GENOMIC DNA]</scope>
    <source>
        <strain evidence="2">KCTC13222</strain>
    </source>
</reference>
<protein>
    <submittedName>
        <fullName evidence="1">Uncharacterized protein</fullName>
    </submittedName>
</protein>
<dbReference type="EMBL" id="LYPC01000011">
    <property type="protein sequence ID" value="OCT16205.1"/>
    <property type="molecule type" value="Genomic_DNA"/>
</dbReference>
<accession>A0A1C1A6L2</accession>
<evidence type="ECO:0000313" key="2">
    <source>
        <dbReference type="Proteomes" id="UP000093309"/>
    </source>
</evidence>
<evidence type="ECO:0000313" key="1">
    <source>
        <dbReference type="EMBL" id="OCT16205.1"/>
    </source>
</evidence>
<dbReference type="Proteomes" id="UP000093309">
    <property type="component" value="Unassembled WGS sequence"/>
</dbReference>
<organism evidence="1 2">
    <name type="scientific">Paenibacillus pectinilyticus</name>
    <dbReference type="NCBI Taxonomy" id="512399"/>
    <lineage>
        <taxon>Bacteria</taxon>
        <taxon>Bacillati</taxon>
        <taxon>Bacillota</taxon>
        <taxon>Bacilli</taxon>
        <taxon>Bacillales</taxon>
        <taxon>Paenibacillaceae</taxon>
        <taxon>Paenibacillus</taxon>
    </lineage>
</organism>
<dbReference type="AlphaFoldDB" id="A0A1C1A6L2"/>
<name>A0A1C1A6L2_9BACL</name>
<gene>
    <name evidence="1" type="ORF">A8709_01825</name>
</gene>
<sequence>MRWLVGGREGWRISGGGGLRVEAGRGALRSGGLAVVRITRETARGGPAGWRLVLAGTPL</sequence>
<keyword evidence="2" id="KW-1185">Reference proteome</keyword>
<dbReference type="RefSeq" id="WP_065850980.1">
    <property type="nucleotide sequence ID" value="NZ_LYPC01000011.1"/>
</dbReference>
<comment type="caution">
    <text evidence="1">The sequence shown here is derived from an EMBL/GenBank/DDBJ whole genome shotgun (WGS) entry which is preliminary data.</text>
</comment>
<proteinExistence type="predicted"/>
<dbReference type="STRING" id="512399.A8709_01825"/>